<comment type="function">
    <text evidence="1">Alpha-L-fucosidase is responsible for hydrolyzing the alpha-1,6-linked fucose joined to the reducing-end N-acetylglucosamine of the carbohydrate moieties of glycoproteins.</text>
</comment>
<evidence type="ECO:0000256" key="3">
    <source>
        <dbReference type="ARBA" id="ARBA00012662"/>
    </source>
</evidence>
<evidence type="ECO:0000256" key="2">
    <source>
        <dbReference type="ARBA" id="ARBA00007951"/>
    </source>
</evidence>
<evidence type="ECO:0000256" key="1">
    <source>
        <dbReference type="ARBA" id="ARBA00004071"/>
    </source>
</evidence>
<dbReference type="InterPro" id="IPR017853">
    <property type="entry name" value="GH"/>
</dbReference>
<dbReference type="PRINTS" id="PR00741">
    <property type="entry name" value="GLHYDRLASE29"/>
</dbReference>
<evidence type="ECO:0000313" key="10">
    <source>
        <dbReference type="EMBL" id="SNZ01507.1"/>
    </source>
</evidence>
<dbReference type="InterPro" id="IPR031919">
    <property type="entry name" value="Fucosidase_C"/>
</dbReference>
<reference evidence="11" key="1">
    <citation type="submission" date="2017-09" db="EMBL/GenBank/DDBJ databases">
        <authorList>
            <person name="Varghese N."/>
            <person name="Submissions S."/>
        </authorList>
    </citation>
    <scope>NUCLEOTIDE SEQUENCE [LARGE SCALE GENOMIC DNA]</scope>
    <source>
        <strain evidence="11">DSM 25885</strain>
    </source>
</reference>
<dbReference type="SUPFAM" id="SSF51445">
    <property type="entry name" value="(Trans)glycosidases"/>
    <property type="match status" value="1"/>
</dbReference>
<comment type="similarity">
    <text evidence="2">Belongs to the glycosyl hydrolase 29 family.</text>
</comment>
<evidence type="ECO:0000256" key="6">
    <source>
        <dbReference type="ARBA" id="ARBA00023295"/>
    </source>
</evidence>
<protein>
    <recommendedName>
        <fullName evidence="3">alpha-L-fucosidase</fullName>
        <ecNumber evidence="3">3.2.1.51</ecNumber>
    </recommendedName>
</protein>
<dbReference type="GO" id="GO:0006004">
    <property type="term" value="P:fucose metabolic process"/>
    <property type="evidence" value="ECO:0007669"/>
    <property type="project" value="InterPro"/>
</dbReference>
<dbReference type="Gene3D" id="2.60.40.1180">
    <property type="entry name" value="Golgi alpha-mannosidase II"/>
    <property type="match status" value="1"/>
</dbReference>
<keyword evidence="6" id="KW-0326">Glycosidase</keyword>
<feature type="domain" description="Alpha-L-fucosidase C-terminal" evidence="9">
    <location>
        <begin position="392"/>
        <end position="471"/>
    </location>
</feature>
<dbReference type="Pfam" id="PF01120">
    <property type="entry name" value="Alpha_L_fucos"/>
    <property type="match status" value="1"/>
</dbReference>
<dbReference type="InterPro" id="IPR016286">
    <property type="entry name" value="FUC_metazoa-typ"/>
</dbReference>
<evidence type="ECO:0000256" key="4">
    <source>
        <dbReference type="ARBA" id="ARBA00022729"/>
    </source>
</evidence>
<dbReference type="AlphaFoldDB" id="A0A285MY85"/>
<evidence type="ECO:0000256" key="5">
    <source>
        <dbReference type="ARBA" id="ARBA00022801"/>
    </source>
</evidence>
<dbReference type="EMBL" id="OBEH01000006">
    <property type="protein sequence ID" value="SNZ01507.1"/>
    <property type="molecule type" value="Genomic_DNA"/>
</dbReference>
<feature type="site" description="May be important for catalysis" evidence="7">
    <location>
        <position position="308"/>
    </location>
</feature>
<dbReference type="Proteomes" id="UP000219048">
    <property type="component" value="Unassembled WGS sequence"/>
</dbReference>
<evidence type="ECO:0000259" key="8">
    <source>
        <dbReference type="Pfam" id="PF01120"/>
    </source>
</evidence>
<dbReference type="PROSITE" id="PS51257">
    <property type="entry name" value="PROKAR_LIPOPROTEIN"/>
    <property type="match status" value="1"/>
</dbReference>
<dbReference type="GO" id="GO:0005764">
    <property type="term" value="C:lysosome"/>
    <property type="evidence" value="ECO:0007669"/>
    <property type="project" value="TreeGrafter"/>
</dbReference>
<evidence type="ECO:0000259" key="9">
    <source>
        <dbReference type="Pfam" id="PF16757"/>
    </source>
</evidence>
<dbReference type="InterPro" id="IPR000933">
    <property type="entry name" value="Glyco_hydro_29"/>
</dbReference>
<keyword evidence="4" id="KW-0732">Signal</keyword>
<dbReference type="InterPro" id="IPR013780">
    <property type="entry name" value="Glyco_hydro_b"/>
</dbReference>
<accession>A0A285MY85</accession>
<dbReference type="GO" id="GO:0016139">
    <property type="term" value="P:glycoside catabolic process"/>
    <property type="evidence" value="ECO:0007669"/>
    <property type="project" value="TreeGrafter"/>
</dbReference>
<name>A0A285MY85_9FLAO</name>
<keyword evidence="11" id="KW-1185">Reference proteome</keyword>
<dbReference type="EC" id="3.2.1.51" evidence="3"/>
<dbReference type="Gene3D" id="3.20.20.80">
    <property type="entry name" value="Glycosidases"/>
    <property type="match status" value="1"/>
</dbReference>
<dbReference type="InterPro" id="IPR057739">
    <property type="entry name" value="Glyco_hydro_29_N"/>
</dbReference>
<evidence type="ECO:0000256" key="7">
    <source>
        <dbReference type="PIRSR" id="PIRSR001092-1"/>
    </source>
</evidence>
<sequence>MRKSIVYHIGTMLVLLVLVQGCKSEKKKPVVTSEPIAVNYLEETKKDFDTRMEWWRNARFGMFIHWGPYAIPAGMYNGKPVDGIGEWIMNNAHIPITEYEVYSKQFDPKKFNADEWAMIMKEAGMKYVVITSKHHDGFCLWDSKVSEYDIIDFSSYKKDILKALSTACKKQGIKFGVYHSIMDWHHPDAQSINYPEYNNASKPGGNPNFPSYLENYLKPQMKELVDDYDVEIMWFDGEWIDEFTHDQGKELYQYVRSLKPNILINNRVDKGRQGMQGMNKADADYAGDFGTPEQEILEGSSTLDWESCMTMNDTWGFKKNDHNWKSAQTLIHNLIDVTAKGGNYLLNVGPTSEGLIPGPSVERLKAVGKWLQSNGEAIYNTEKLKNNYRQGNDILFTKSKGKDVYYAVCLTKPKPEVTIEHLQPQEGTKVTLLGSSVPLKWTYEQGKGTTISVSAPVLEELNEEYAWTFKINGNEIENKISE</sequence>
<evidence type="ECO:0000313" key="11">
    <source>
        <dbReference type="Proteomes" id="UP000219048"/>
    </source>
</evidence>
<organism evidence="10 11">
    <name type="scientific">Flagellimonas pacifica</name>
    <dbReference type="NCBI Taxonomy" id="1247520"/>
    <lineage>
        <taxon>Bacteria</taxon>
        <taxon>Pseudomonadati</taxon>
        <taxon>Bacteroidota</taxon>
        <taxon>Flavobacteriia</taxon>
        <taxon>Flavobacteriales</taxon>
        <taxon>Flavobacteriaceae</taxon>
        <taxon>Flagellimonas</taxon>
    </lineage>
</organism>
<dbReference type="RefSeq" id="WP_165769986.1">
    <property type="nucleotide sequence ID" value="NZ_OBEH01000006.1"/>
</dbReference>
<dbReference type="PANTHER" id="PTHR10030:SF37">
    <property type="entry name" value="ALPHA-L-FUCOSIDASE-RELATED"/>
    <property type="match status" value="1"/>
</dbReference>
<proteinExistence type="inferred from homology"/>
<dbReference type="PIRSF" id="PIRSF001092">
    <property type="entry name" value="Alpha-L-fucosidase"/>
    <property type="match status" value="1"/>
</dbReference>
<dbReference type="Pfam" id="PF16757">
    <property type="entry name" value="Fucosidase_C"/>
    <property type="match status" value="1"/>
</dbReference>
<dbReference type="SMART" id="SM00812">
    <property type="entry name" value="Alpha_L_fucos"/>
    <property type="match status" value="1"/>
</dbReference>
<dbReference type="PANTHER" id="PTHR10030">
    <property type="entry name" value="ALPHA-L-FUCOSIDASE"/>
    <property type="match status" value="1"/>
</dbReference>
<dbReference type="GO" id="GO:0004560">
    <property type="term" value="F:alpha-L-fucosidase activity"/>
    <property type="evidence" value="ECO:0007669"/>
    <property type="project" value="InterPro"/>
</dbReference>
<feature type="domain" description="Glycoside hydrolase family 29 N-terminal" evidence="8">
    <location>
        <begin position="43"/>
        <end position="376"/>
    </location>
</feature>
<keyword evidence="5" id="KW-0378">Hydrolase</keyword>
<gene>
    <name evidence="10" type="ORF">SAMN06265377_3349</name>
</gene>